<protein>
    <submittedName>
        <fullName evidence="2">Uncharacterized protein</fullName>
    </submittedName>
</protein>
<evidence type="ECO:0000256" key="1">
    <source>
        <dbReference type="SAM" id="MobiDB-lite"/>
    </source>
</evidence>
<feature type="compositionally biased region" description="Basic and acidic residues" evidence="1">
    <location>
        <begin position="579"/>
        <end position="588"/>
    </location>
</feature>
<keyword evidence="3" id="KW-1185">Reference proteome</keyword>
<proteinExistence type="predicted"/>
<dbReference type="EMBL" id="FUGE01000072">
    <property type="protein sequence ID" value="SJM67545.1"/>
    <property type="molecule type" value="Genomic_DNA"/>
</dbReference>
<evidence type="ECO:0000313" key="3">
    <source>
        <dbReference type="Proteomes" id="UP000188357"/>
    </source>
</evidence>
<feature type="region of interest" description="Disordered" evidence="1">
    <location>
        <begin position="568"/>
        <end position="588"/>
    </location>
</feature>
<reference evidence="2 3" key="1">
    <citation type="submission" date="2017-02" db="EMBL/GenBank/DDBJ databases">
        <authorList>
            <person name="Peterson S.W."/>
        </authorList>
    </citation>
    <scope>NUCLEOTIDE SEQUENCE [LARGE SCALE GENOMIC DNA]</scope>
    <source>
        <strain evidence="2">Psychrobacter_piechaudii</strain>
    </source>
</reference>
<dbReference type="Proteomes" id="UP000188357">
    <property type="component" value="Unassembled WGS sequence"/>
</dbReference>
<name>A0A1R4GHJ6_9GAMM</name>
<sequence>MKIKFASSEVSQSSPKIALIMVSSSFLALMGCQSSSTQFAPNSTLQAGSLISSVDYQKNTQRDQQAYQNQFSTDSGINSDEEAKSRLLTAITNHLVTPHVSVSQTLKHDSPFIKKGSIDGGSQSAYKTVLDIAIQEASDEENWEKSDAYRQEEGSSEKAVFIESDYDEDHDENYDYKNYDADEYEDSNVYESDNPYDEYEEDTSYQQLIDTLYEWYNRTPAQIEATNYYFNQNMSLNKISEFDPVNKKLSMVYSYDFASPTTYYSIQLPLALDFNRSELTLDPSALLPLVAIISPEHAPLPEELEATTVAFKLPQDIIDQVPPSVIYDAFISAIGYSLSELETANFTALDISNDAYAKKVEAHSAVKLNLDAKQTGKLLGITLKHMSDTLQDYVDLRPDLYPNSNFIKVALENWQQTNKKFQSGDLGSLFQLIEAVAPLSFNQSNYYYFDSRGKLIASQSSLLTGGDFMGATTTLLSQTRYDERGFKSHPLSELYQQSFGQPFSKQSPASVDGNAWIKKIQDRKDKLNQAYAARIDYDSEDVLLGNESLDSIKDEAYQPSIRIIDYGNVNDYEKEDDYEQKHEQQYEQ</sequence>
<accession>A0A1R4GHJ6</accession>
<dbReference type="PROSITE" id="PS51257">
    <property type="entry name" value="PROKAR_LIPOPROTEIN"/>
    <property type="match status" value="1"/>
</dbReference>
<dbReference type="STRING" id="1945521.A1232T_00474"/>
<gene>
    <name evidence="2" type="ORF">A1232T_00474</name>
</gene>
<dbReference type="AlphaFoldDB" id="A0A1R4GHJ6"/>
<dbReference type="RefSeq" id="WP_077450318.1">
    <property type="nucleotide sequence ID" value="NZ_FUGE01000072.1"/>
</dbReference>
<evidence type="ECO:0000313" key="2">
    <source>
        <dbReference type="EMBL" id="SJM67545.1"/>
    </source>
</evidence>
<organism evidence="2 3">
    <name type="scientific">Psychrobacter piechaudii</name>
    <dbReference type="NCBI Taxonomy" id="1945521"/>
    <lineage>
        <taxon>Bacteria</taxon>
        <taxon>Pseudomonadati</taxon>
        <taxon>Pseudomonadota</taxon>
        <taxon>Gammaproteobacteria</taxon>
        <taxon>Moraxellales</taxon>
        <taxon>Moraxellaceae</taxon>
        <taxon>Psychrobacter</taxon>
    </lineage>
</organism>
<dbReference type="OrthoDB" id="6653820at2"/>